<comment type="caution">
    <text evidence="2">The sequence shown here is derived from an EMBL/GenBank/DDBJ whole genome shotgun (WGS) entry which is preliminary data.</text>
</comment>
<evidence type="ECO:0008006" key="4">
    <source>
        <dbReference type="Google" id="ProtNLM"/>
    </source>
</evidence>
<keyword evidence="1" id="KW-0472">Membrane</keyword>
<proteinExistence type="predicted"/>
<feature type="transmembrane region" description="Helical" evidence="1">
    <location>
        <begin position="12"/>
        <end position="33"/>
    </location>
</feature>
<dbReference type="Proteomes" id="UP000011550">
    <property type="component" value="Unassembled WGS sequence"/>
</dbReference>
<dbReference type="OrthoDB" id="291579at2157"/>
<protein>
    <recommendedName>
        <fullName evidence="4">Integral membrane protein</fullName>
    </recommendedName>
</protein>
<dbReference type="PATRIC" id="fig|662479.7.peg.2832"/>
<evidence type="ECO:0000313" key="2">
    <source>
        <dbReference type="EMBL" id="ELZ91431.1"/>
    </source>
</evidence>
<name>M0I3U7_9EURY</name>
<organism evidence="2 3">
    <name type="scientific">Haloferax mucosum ATCC BAA-1512</name>
    <dbReference type="NCBI Taxonomy" id="662479"/>
    <lineage>
        <taxon>Archaea</taxon>
        <taxon>Methanobacteriati</taxon>
        <taxon>Methanobacteriota</taxon>
        <taxon>Stenosarchaea group</taxon>
        <taxon>Halobacteria</taxon>
        <taxon>Halobacteriales</taxon>
        <taxon>Haloferacaceae</taxon>
        <taxon>Haloferax</taxon>
    </lineage>
</organism>
<sequence length="112" mass="11325">MSVVSELRRGRYAELALVVATIVGLAAAAVHWIGLAVGGALVGVLATSLRRAVPQGLTFGGVAVALHVGIVWWHGALDALFSTGILFALTVGIGFVLPVLAAVGARALVSDD</sequence>
<feature type="transmembrane region" description="Helical" evidence="1">
    <location>
        <begin position="53"/>
        <end position="73"/>
    </location>
</feature>
<keyword evidence="1" id="KW-0812">Transmembrane</keyword>
<dbReference type="EMBL" id="AOLN01000018">
    <property type="protein sequence ID" value="ELZ91431.1"/>
    <property type="molecule type" value="Genomic_DNA"/>
</dbReference>
<gene>
    <name evidence="2" type="ORF">C440_13994</name>
</gene>
<keyword evidence="3" id="KW-1185">Reference proteome</keyword>
<dbReference type="AlphaFoldDB" id="M0I3U7"/>
<keyword evidence="1" id="KW-1133">Transmembrane helix</keyword>
<reference evidence="2 3" key="1">
    <citation type="journal article" date="2014" name="PLoS Genet.">
        <title>Phylogenetically driven sequencing of extremely halophilic archaea reveals strategies for static and dynamic osmo-response.</title>
        <authorList>
            <person name="Becker E.A."/>
            <person name="Seitzer P.M."/>
            <person name="Tritt A."/>
            <person name="Larsen D."/>
            <person name="Krusor M."/>
            <person name="Yao A.I."/>
            <person name="Wu D."/>
            <person name="Madern D."/>
            <person name="Eisen J.A."/>
            <person name="Darling A.E."/>
            <person name="Facciotti M.T."/>
        </authorList>
    </citation>
    <scope>NUCLEOTIDE SEQUENCE [LARGE SCALE GENOMIC DNA]</scope>
    <source>
        <strain evidence="2 3">ATCC BAA-1512</strain>
    </source>
</reference>
<evidence type="ECO:0000256" key="1">
    <source>
        <dbReference type="SAM" id="Phobius"/>
    </source>
</evidence>
<accession>M0I3U7</accession>
<dbReference type="STRING" id="662479.C440_13994"/>
<evidence type="ECO:0000313" key="3">
    <source>
        <dbReference type="Proteomes" id="UP000011550"/>
    </source>
</evidence>
<dbReference type="RefSeq" id="WP_008321184.1">
    <property type="nucleotide sequence ID" value="NZ_AOLN01000018.1"/>
</dbReference>
<feature type="transmembrane region" description="Helical" evidence="1">
    <location>
        <begin position="85"/>
        <end position="109"/>
    </location>
</feature>